<dbReference type="EMBL" id="JAAIKR010000012">
    <property type="protein sequence ID" value="MBR9728791.1"/>
    <property type="molecule type" value="Genomic_DNA"/>
</dbReference>
<keyword evidence="2" id="KW-0472">Membrane</keyword>
<protein>
    <submittedName>
        <fullName evidence="3">Nitrite reductase</fullName>
    </submittedName>
</protein>
<dbReference type="SUPFAM" id="SSF48452">
    <property type="entry name" value="TPR-like"/>
    <property type="match status" value="1"/>
</dbReference>
<evidence type="ECO:0000313" key="4">
    <source>
        <dbReference type="Proteomes" id="UP000811844"/>
    </source>
</evidence>
<feature type="transmembrane region" description="Helical" evidence="2">
    <location>
        <begin position="50"/>
        <end position="69"/>
    </location>
</feature>
<comment type="caution">
    <text evidence="3">The sequence shown here is derived from an EMBL/GenBank/DDBJ whole genome shotgun (WGS) entry which is preliminary data.</text>
</comment>
<dbReference type="InterPro" id="IPR011990">
    <property type="entry name" value="TPR-like_helical_dom_sf"/>
</dbReference>
<evidence type="ECO:0000256" key="2">
    <source>
        <dbReference type="SAM" id="Phobius"/>
    </source>
</evidence>
<reference evidence="3 4" key="1">
    <citation type="submission" date="2020-02" db="EMBL/GenBank/DDBJ databases">
        <title>Shewanella WXL01 sp. nov., a marine bacterium isolated from green algae in Luhuitou Fringing Reef (Northern South China Sea).</title>
        <authorList>
            <person name="Wang X."/>
        </authorList>
    </citation>
    <scope>NUCLEOTIDE SEQUENCE [LARGE SCALE GENOMIC DNA]</scope>
    <source>
        <strain evidence="3 4">MCCC 1A01895</strain>
    </source>
</reference>
<proteinExistence type="predicted"/>
<keyword evidence="4" id="KW-1185">Reference proteome</keyword>
<keyword evidence="1" id="KW-0201">Cytochrome c-type biogenesis</keyword>
<gene>
    <name evidence="3" type="ORF">G3R48_12465</name>
</gene>
<sequence length="238" mass="26521">MSYLVVGIIFCLLSVITCVWTHHLQTHHLKRCELTDEKAPLKVKGQTFNGAVPAAISLVMILIPLMVYSHVGRFSEWDKGVVDENIDYLIAADINKNARKVNEQPNNEIALLNLAQAYADGGLYAESVVTLDDLIALSGENAKTLGMKATAMYYRDGREMSLETKLVLSRALALDKFEFQSQLLIATDAYLNQQYTKAIAHWKLLLQSDNQSFNRALINNAISKTEQIITSRSVTASE</sequence>
<evidence type="ECO:0000256" key="1">
    <source>
        <dbReference type="ARBA" id="ARBA00022748"/>
    </source>
</evidence>
<dbReference type="PANTHER" id="PTHR47870:SF1">
    <property type="entry name" value="CYTOCHROME C-TYPE BIOGENESIS PROTEIN CCMH"/>
    <property type="match status" value="1"/>
</dbReference>
<dbReference type="RefSeq" id="WP_153665088.1">
    <property type="nucleotide sequence ID" value="NZ_JAAIKR010000012.1"/>
</dbReference>
<dbReference type="Gene3D" id="1.25.40.10">
    <property type="entry name" value="Tetratricopeptide repeat domain"/>
    <property type="match status" value="1"/>
</dbReference>
<evidence type="ECO:0000313" key="3">
    <source>
        <dbReference type="EMBL" id="MBR9728791.1"/>
    </source>
</evidence>
<keyword evidence="2" id="KW-1133">Transmembrane helix</keyword>
<dbReference type="PANTHER" id="PTHR47870">
    <property type="entry name" value="CYTOCHROME C-TYPE BIOGENESIS PROTEIN CCMH"/>
    <property type="match status" value="1"/>
</dbReference>
<accession>A0ABS5I432</accession>
<keyword evidence="2" id="KW-0812">Transmembrane</keyword>
<organism evidence="3 4">
    <name type="scientific">Shewanella intestini</name>
    <dbReference type="NCBI Taxonomy" id="2017544"/>
    <lineage>
        <taxon>Bacteria</taxon>
        <taxon>Pseudomonadati</taxon>
        <taxon>Pseudomonadota</taxon>
        <taxon>Gammaproteobacteria</taxon>
        <taxon>Alteromonadales</taxon>
        <taxon>Shewanellaceae</taxon>
        <taxon>Shewanella</taxon>
    </lineage>
</organism>
<name>A0ABS5I432_9GAMM</name>
<dbReference type="Proteomes" id="UP000811844">
    <property type="component" value="Unassembled WGS sequence"/>
</dbReference>
<dbReference type="InterPro" id="IPR051263">
    <property type="entry name" value="C-type_cytochrome_biogenesis"/>
</dbReference>